<evidence type="ECO:0000256" key="4">
    <source>
        <dbReference type="ARBA" id="ARBA00022741"/>
    </source>
</evidence>
<dbReference type="Proteomes" id="UP000321726">
    <property type="component" value="Unassembled WGS sequence"/>
</dbReference>
<evidence type="ECO:0000256" key="2">
    <source>
        <dbReference type="ARBA" id="ARBA00010393"/>
    </source>
</evidence>
<dbReference type="Pfam" id="PF02562">
    <property type="entry name" value="PhoH"/>
    <property type="match status" value="1"/>
</dbReference>
<dbReference type="Proteomes" id="UP000184123">
    <property type="component" value="Unassembled WGS sequence"/>
</dbReference>
<dbReference type="Gene3D" id="3.40.50.300">
    <property type="entry name" value="P-loop containing nucleotide triphosphate hydrolases"/>
    <property type="match status" value="1"/>
</dbReference>
<dbReference type="RefSeq" id="WP_073437330.1">
    <property type="nucleotide sequence ID" value="NZ_BJXU01000175.1"/>
</dbReference>
<dbReference type="EMBL" id="FRCA01000020">
    <property type="protein sequence ID" value="SHM95049.1"/>
    <property type="molecule type" value="Genomic_DNA"/>
</dbReference>
<proteinExistence type="inferred from homology"/>
<gene>
    <name evidence="9" type="ORF">HCU01_38850</name>
    <name evidence="10" type="ORF">SAMN05660971_04363</name>
</gene>
<dbReference type="OrthoDB" id="9805148at2"/>
<dbReference type="InterPro" id="IPR051451">
    <property type="entry name" value="PhoH2-like"/>
</dbReference>
<evidence type="ECO:0000256" key="1">
    <source>
        <dbReference type="ARBA" id="ARBA00004496"/>
    </source>
</evidence>
<reference evidence="9 12" key="2">
    <citation type="submission" date="2019-07" db="EMBL/GenBank/DDBJ databases">
        <title>Whole genome shotgun sequence of Halomonas cupida NBRC 102219.</title>
        <authorList>
            <person name="Hosoyama A."/>
            <person name="Uohara A."/>
            <person name="Ohji S."/>
            <person name="Ichikawa N."/>
        </authorList>
    </citation>
    <scope>NUCLEOTIDE SEQUENCE [LARGE SCALE GENOMIC DNA]</scope>
    <source>
        <strain evidence="9 12">NBRC 102219</strain>
    </source>
</reference>
<dbReference type="AlphaFoldDB" id="A0A1M7MWQ6"/>
<evidence type="ECO:0000256" key="7">
    <source>
        <dbReference type="SAM" id="MobiDB-lite"/>
    </source>
</evidence>
<organism evidence="10 11">
    <name type="scientific">Halomonas cupida</name>
    <dbReference type="NCBI Taxonomy" id="44933"/>
    <lineage>
        <taxon>Bacteria</taxon>
        <taxon>Pseudomonadati</taxon>
        <taxon>Pseudomonadota</taxon>
        <taxon>Gammaproteobacteria</taxon>
        <taxon>Oceanospirillales</taxon>
        <taxon>Halomonadaceae</taxon>
        <taxon>Halomonas</taxon>
    </lineage>
</organism>
<dbReference type="STRING" id="44933.SAMN05660971_04363"/>
<keyword evidence="4" id="KW-0547">Nucleotide-binding</keyword>
<sequence length="361" mass="40178">MSQPSSQANRIITLNLEPNEPRRLANLCGQRDEHLKLIESRLGVTLRNRGNMFQLAGPAARVKVAANLVEHLYREADAVELTPDTIHLLLQESDVEALEEDGEDHQHGEVLIRTPRVVVKPRGLNQQGYVNCIRNHDINFGIGPAGTGKTYLAVAAAVEALNQQEVRRILLVRPAVEAGEKLGFLPGDLAQKIDPYLRPLYDALYEMIGFEQVGKLIERQIIEIAPLAYMRGRTLNNAFIILDESQNTTREQMKMFLTRIGFGSTAVITGDVTQVDLPRGQTSGLIQVLDVLKGTPGIGVTHFASKDVVRHPLVQRIIEAYDLFEAQQEADERARREARAEVRRQQQVVAPRPPSAEDADS</sequence>
<evidence type="ECO:0000256" key="3">
    <source>
        <dbReference type="ARBA" id="ARBA00022490"/>
    </source>
</evidence>
<keyword evidence="12" id="KW-1185">Reference proteome</keyword>
<reference evidence="10 11" key="1">
    <citation type="submission" date="2016-11" db="EMBL/GenBank/DDBJ databases">
        <authorList>
            <person name="Jaros S."/>
            <person name="Januszkiewicz K."/>
            <person name="Wedrychowicz H."/>
        </authorList>
    </citation>
    <scope>NUCLEOTIDE SEQUENCE [LARGE SCALE GENOMIC DNA]</scope>
    <source>
        <strain evidence="10 11">DSM 4740</strain>
    </source>
</reference>
<evidence type="ECO:0000313" key="12">
    <source>
        <dbReference type="Proteomes" id="UP000321726"/>
    </source>
</evidence>
<dbReference type="PANTHER" id="PTHR30473">
    <property type="entry name" value="PROTEIN PHOH"/>
    <property type="match status" value="1"/>
</dbReference>
<feature type="domain" description="PhoH-like protein" evidence="8">
    <location>
        <begin position="119"/>
        <end position="322"/>
    </location>
</feature>
<dbReference type="InterPro" id="IPR027417">
    <property type="entry name" value="P-loop_NTPase"/>
</dbReference>
<feature type="region of interest" description="Disordered" evidence="7">
    <location>
        <begin position="334"/>
        <end position="361"/>
    </location>
</feature>
<dbReference type="GO" id="GO:0005524">
    <property type="term" value="F:ATP binding"/>
    <property type="evidence" value="ECO:0007669"/>
    <property type="project" value="UniProtKB-KW"/>
</dbReference>
<name>A0A1M7MWQ6_9GAMM</name>
<dbReference type="EMBL" id="BJXU01000175">
    <property type="protein sequence ID" value="GEN25936.1"/>
    <property type="molecule type" value="Genomic_DNA"/>
</dbReference>
<evidence type="ECO:0000259" key="8">
    <source>
        <dbReference type="Pfam" id="PF02562"/>
    </source>
</evidence>
<protein>
    <recommendedName>
        <fullName evidence="6">PhoH-like protein</fullName>
    </recommendedName>
</protein>
<comment type="subcellular location">
    <subcellularLocation>
        <location evidence="1">Cytoplasm</location>
    </subcellularLocation>
</comment>
<evidence type="ECO:0000256" key="6">
    <source>
        <dbReference type="ARBA" id="ARBA00039970"/>
    </source>
</evidence>
<evidence type="ECO:0000256" key="5">
    <source>
        <dbReference type="ARBA" id="ARBA00022840"/>
    </source>
</evidence>
<comment type="similarity">
    <text evidence="2">Belongs to the PhoH family.</text>
</comment>
<evidence type="ECO:0000313" key="9">
    <source>
        <dbReference type="EMBL" id="GEN25936.1"/>
    </source>
</evidence>
<dbReference type="PANTHER" id="PTHR30473:SF1">
    <property type="entry name" value="PHOH-LIKE PROTEIN"/>
    <property type="match status" value="1"/>
</dbReference>
<keyword evidence="5 9" id="KW-0067">ATP-binding</keyword>
<evidence type="ECO:0000313" key="11">
    <source>
        <dbReference type="Proteomes" id="UP000184123"/>
    </source>
</evidence>
<dbReference type="SUPFAM" id="SSF52540">
    <property type="entry name" value="P-loop containing nucleoside triphosphate hydrolases"/>
    <property type="match status" value="1"/>
</dbReference>
<dbReference type="FunFam" id="3.40.50.300:FF:000013">
    <property type="entry name" value="PhoH family ATPase"/>
    <property type="match status" value="1"/>
</dbReference>
<dbReference type="GO" id="GO:0005829">
    <property type="term" value="C:cytosol"/>
    <property type="evidence" value="ECO:0007669"/>
    <property type="project" value="TreeGrafter"/>
</dbReference>
<accession>A0A1M7MWQ6</accession>
<dbReference type="InterPro" id="IPR003714">
    <property type="entry name" value="PhoH"/>
</dbReference>
<evidence type="ECO:0000313" key="10">
    <source>
        <dbReference type="EMBL" id="SHM95049.1"/>
    </source>
</evidence>
<keyword evidence="3" id="KW-0963">Cytoplasm</keyword>
<feature type="compositionally biased region" description="Basic and acidic residues" evidence="7">
    <location>
        <begin position="334"/>
        <end position="344"/>
    </location>
</feature>